<name>A0AA37UI79_9MICO</name>
<evidence type="ECO:0000259" key="4">
    <source>
        <dbReference type="PROSITE" id="PS01124"/>
    </source>
</evidence>
<evidence type="ECO:0000313" key="6">
    <source>
        <dbReference type="Proteomes" id="UP001157160"/>
    </source>
</evidence>
<proteinExistence type="predicted"/>
<keyword evidence="2" id="KW-0238">DNA-binding</keyword>
<dbReference type="RefSeq" id="WP_284230041.1">
    <property type="nucleotide sequence ID" value="NZ_BSUL01000001.1"/>
</dbReference>
<dbReference type="GO" id="GO:0003700">
    <property type="term" value="F:DNA-binding transcription factor activity"/>
    <property type="evidence" value="ECO:0007669"/>
    <property type="project" value="InterPro"/>
</dbReference>
<feature type="domain" description="HTH araC/xylS-type" evidence="4">
    <location>
        <begin position="47"/>
        <end position="145"/>
    </location>
</feature>
<dbReference type="GO" id="GO:0043565">
    <property type="term" value="F:sequence-specific DNA binding"/>
    <property type="evidence" value="ECO:0007669"/>
    <property type="project" value="InterPro"/>
</dbReference>
<reference evidence="5 6" key="1">
    <citation type="journal article" date="2014" name="Int. J. Syst. Evol. Microbiol.">
        <title>Complete genome sequence of Corynebacterium casei LMG S-19264T (=DSM 44701T), isolated from a smear-ripened cheese.</title>
        <authorList>
            <consortium name="US DOE Joint Genome Institute (JGI-PGF)"/>
            <person name="Walter F."/>
            <person name="Albersmeier A."/>
            <person name="Kalinowski J."/>
            <person name="Ruckert C."/>
        </authorList>
    </citation>
    <scope>NUCLEOTIDE SEQUENCE [LARGE SCALE GENOMIC DNA]</scope>
    <source>
        <strain evidence="5 6">NBRC 112289</strain>
    </source>
</reference>
<keyword evidence="6" id="KW-1185">Reference proteome</keyword>
<dbReference type="Gene3D" id="1.10.10.60">
    <property type="entry name" value="Homeodomain-like"/>
    <property type="match status" value="2"/>
</dbReference>
<evidence type="ECO:0000313" key="5">
    <source>
        <dbReference type="EMBL" id="GMA27440.1"/>
    </source>
</evidence>
<dbReference type="PANTHER" id="PTHR46796">
    <property type="entry name" value="HTH-TYPE TRANSCRIPTIONAL ACTIVATOR RHAS-RELATED"/>
    <property type="match status" value="1"/>
</dbReference>
<dbReference type="EMBL" id="BSUL01000001">
    <property type="protein sequence ID" value="GMA27440.1"/>
    <property type="molecule type" value="Genomic_DNA"/>
</dbReference>
<dbReference type="SUPFAM" id="SSF46689">
    <property type="entry name" value="Homeodomain-like"/>
    <property type="match status" value="2"/>
</dbReference>
<keyword evidence="3" id="KW-0804">Transcription</keyword>
<organism evidence="5 6">
    <name type="scientific">Arenivirga flava</name>
    <dbReference type="NCBI Taxonomy" id="1930060"/>
    <lineage>
        <taxon>Bacteria</taxon>
        <taxon>Bacillati</taxon>
        <taxon>Actinomycetota</taxon>
        <taxon>Actinomycetes</taxon>
        <taxon>Micrococcales</taxon>
        <taxon>Microbacteriaceae</taxon>
        <taxon>Arenivirga</taxon>
    </lineage>
</organism>
<dbReference type="Proteomes" id="UP001157160">
    <property type="component" value="Unassembled WGS sequence"/>
</dbReference>
<comment type="caution">
    <text evidence="5">The sequence shown here is derived from an EMBL/GenBank/DDBJ whole genome shotgun (WGS) entry which is preliminary data.</text>
</comment>
<accession>A0AA37UI79</accession>
<evidence type="ECO:0000256" key="1">
    <source>
        <dbReference type="ARBA" id="ARBA00023015"/>
    </source>
</evidence>
<evidence type="ECO:0000256" key="2">
    <source>
        <dbReference type="ARBA" id="ARBA00023125"/>
    </source>
</evidence>
<protein>
    <recommendedName>
        <fullName evidence="4">HTH araC/xylS-type domain-containing protein</fullName>
    </recommendedName>
</protein>
<dbReference type="InterPro" id="IPR009057">
    <property type="entry name" value="Homeodomain-like_sf"/>
</dbReference>
<dbReference type="InterPro" id="IPR018060">
    <property type="entry name" value="HTH_AraC"/>
</dbReference>
<dbReference type="Pfam" id="PF12833">
    <property type="entry name" value="HTH_18"/>
    <property type="match status" value="1"/>
</dbReference>
<evidence type="ECO:0000256" key="3">
    <source>
        <dbReference type="ARBA" id="ARBA00023163"/>
    </source>
</evidence>
<keyword evidence="1" id="KW-0805">Transcription regulation</keyword>
<dbReference type="AlphaFoldDB" id="A0AA37UI79"/>
<dbReference type="InterPro" id="IPR050204">
    <property type="entry name" value="AraC_XylS_family_regulators"/>
</dbReference>
<sequence>MLLDELIAQLERGQTPAHLAAASALCWSLLATVLSERMRPDAGAPLARAMRRLDERLAEPVAMPELAAHAGVSTSHLRALFRAATGAGPVAYLRARRMARARILLDTTELTIAAIARETGHPDPLYFSRRFARDHGLSPSAYRAQRKG</sequence>
<gene>
    <name evidence="5" type="ORF">GCM10025874_06930</name>
</gene>
<dbReference type="PROSITE" id="PS01124">
    <property type="entry name" value="HTH_ARAC_FAMILY_2"/>
    <property type="match status" value="1"/>
</dbReference>
<dbReference type="SMART" id="SM00342">
    <property type="entry name" value="HTH_ARAC"/>
    <property type="match status" value="1"/>
</dbReference>